<keyword evidence="3" id="KW-0251">Elongation factor</keyword>
<dbReference type="AlphaFoldDB" id="R7RPV8"/>
<keyword evidence="4" id="KW-1185">Reference proteome</keyword>
<evidence type="ECO:0000256" key="1">
    <source>
        <dbReference type="SAM" id="Coils"/>
    </source>
</evidence>
<name>R7RPV8_9CLOT</name>
<keyword evidence="3" id="KW-0648">Protein biosynthesis</keyword>
<dbReference type="InterPro" id="IPR009060">
    <property type="entry name" value="UBA-like_sf"/>
</dbReference>
<feature type="domain" description="DUF4342" evidence="2">
    <location>
        <begin position="46"/>
        <end position="124"/>
    </location>
</feature>
<comment type="caution">
    <text evidence="3">The sequence shown here is derived from an EMBL/GenBank/DDBJ whole genome shotgun (WGS) entry which is preliminary data.</text>
</comment>
<gene>
    <name evidence="3" type="ORF">TCEL_01973</name>
</gene>
<proteinExistence type="predicted"/>
<evidence type="ECO:0000313" key="3">
    <source>
        <dbReference type="EMBL" id="CDF58059.1"/>
    </source>
</evidence>
<sequence length="185" mass="20800">MENITLEKIDILRERANVTYAEAKEILEKHNGNVIEALIELENKQKTFTQNVAEISNELTETIKDIIKKGNVTRIKVKKDSRVLVDIPVNAGVAAGALTLFNPYLLVVGAIAALATKVTLEIERPNGKIEVINDVIKEKYEEVKDNVQEKVKDVKNNANEITNNIRTEVENKIEQLANELKNVKE</sequence>
<evidence type="ECO:0000313" key="4">
    <source>
        <dbReference type="Proteomes" id="UP000014923"/>
    </source>
</evidence>
<dbReference type="GO" id="GO:0003746">
    <property type="term" value="F:translation elongation factor activity"/>
    <property type="evidence" value="ECO:0007669"/>
    <property type="project" value="UniProtKB-KW"/>
</dbReference>
<feature type="coiled-coil region" evidence="1">
    <location>
        <begin position="133"/>
        <end position="179"/>
    </location>
</feature>
<dbReference type="Pfam" id="PF14242">
    <property type="entry name" value="DUF4342"/>
    <property type="match status" value="1"/>
</dbReference>
<dbReference type="Gene3D" id="1.10.8.10">
    <property type="entry name" value="DNA helicase RuvA subunit, C-terminal domain"/>
    <property type="match status" value="1"/>
</dbReference>
<dbReference type="CDD" id="cd14360">
    <property type="entry name" value="UBA_NAC_like_bac"/>
    <property type="match status" value="1"/>
</dbReference>
<organism evidence="3 4">
    <name type="scientific">Thermobrachium celere DSM 8682</name>
    <dbReference type="NCBI Taxonomy" id="941824"/>
    <lineage>
        <taxon>Bacteria</taxon>
        <taxon>Bacillati</taxon>
        <taxon>Bacillota</taxon>
        <taxon>Clostridia</taxon>
        <taxon>Eubacteriales</taxon>
        <taxon>Clostridiaceae</taxon>
        <taxon>Thermobrachium</taxon>
    </lineage>
</organism>
<dbReference type="Gene3D" id="1.20.120.20">
    <property type="entry name" value="Apolipoprotein"/>
    <property type="match status" value="1"/>
</dbReference>
<dbReference type="SUPFAM" id="SSF46934">
    <property type="entry name" value="UBA-like"/>
    <property type="match status" value="1"/>
</dbReference>
<dbReference type="RefSeq" id="WP_018661787.1">
    <property type="nucleotide sequence ID" value="NZ_HF952018.1"/>
</dbReference>
<protein>
    <submittedName>
        <fullName evidence="3">N-terminal of elongation factor Ts</fullName>
    </submittedName>
</protein>
<reference evidence="3" key="1">
    <citation type="submission" date="2013-03" db="EMBL/GenBank/DDBJ databases">
        <title>Draft genome sequence of the hydrogen-ethanol-producing anaerobic alkalithermophilic Caloramator celere.</title>
        <authorList>
            <person name="Ciranna A."/>
            <person name="Larjo A."/>
            <person name="Kivisto A."/>
            <person name="Santala V."/>
            <person name="Roos C."/>
            <person name="Karp M."/>
        </authorList>
    </citation>
    <scope>NUCLEOTIDE SEQUENCE [LARGE SCALE GENOMIC DNA]</scope>
    <source>
        <strain evidence="3">DSM 8682</strain>
    </source>
</reference>
<dbReference type="InterPro" id="IPR025642">
    <property type="entry name" value="DUF4342"/>
</dbReference>
<dbReference type="OrthoDB" id="129626at2"/>
<dbReference type="Proteomes" id="UP000014923">
    <property type="component" value="Unassembled WGS sequence"/>
</dbReference>
<dbReference type="eggNOG" id="COG1308">
    <property type="taxonomic scope" value="Bacteria"/>
</dbReference>
<accession>R7RPV8</accession>
<evidence type="ECO:0000259" key="2">
    <source>
        <dbReference type="Pfam" id="PF14242"/>
    </source>
</evidence>
<dbReference type="HOGENOM" id="CLU_115782_0_1_9"/>
<keyword evidence="1" id="KW-0175">Coiled coil</keyword>
<dbReference type="EMBL" id="CAVN010000093">
    <property type="protein sequence ID" value="CDF58059.1"/>
    <property type="molecule type" value="Genomic_DNA"/>
</dbReference>